<keyword evidence="4" id="KW-1185">Reference proteome</keyword>
<organism evidence="3 4">
    <name type="scientific">Mycolicibacterium vaccae ATCC 25954</name>
    <dbReference type="NCBI Taxonomy" id="1194972"/>
    <lineage>
        <taxon>Bacteria</taxon>
        <taxon>Bacillati</taxon>
        <taxon>Actinomycetota</taxon>
        <taxon>Actinomycetes</taxon>
        <taxon>Mycobacteriales</taxon>
        <taxon>Mycobacteriaceae</taxon>
        <taxon>Mycolicibacterium</taxon>
    </lineage>
</organism>
<dbReference type="InterPro" id="IPR006016">
    <property type="entry name" value="UspA"/>
</dbReference>
<evidence type="ECO:0000259" key="2">
    <source>
        <dbReference type="Pfam" id="PF00582"/>
    </source>
</evidence>
<gene>
    <name evidence="3" type="ORF">MVAC_07644</name>
</gene>
<dbReference type="Proteomes" id="UP000006072">
    <property type="component" value="Unassembled WGS sequence"/>
</dbReference>
<dbReference type="SUPFAM" id="SSF52402">
    <property type="entry name" value="Adenine nucleotide alpha hydrolases-like"/>
    <property type="match status" value="1"/>
</dbReference>
<dbReference type="InterPro" id="IPR006015">
    <property type="entry name" value="Universal_stress_UspA"/>
</dbReference>
<dbReference type="HOGENOM" id="CLU_049301_2_3_11"/>
<feature type="domain" description="UspA" evidence="2">
    <location>
        <begin position="9"/>
        <end position="138"/>
    </location>
</feature>
<evidence type="ECO:0000313" key="4">
    <source>
        <dbReference type="Proteomes" id="UP000006072"/>
    </source>
</evidence>
<dbReference type="EMBL" id="ALQA01000012">
    <property type="protein sequence ID" value="EJZ10810.1"/>
    <property type="molecule type" value="Genomic_DNA"/>
</dbReference>
<reference evidence="3 4" key="1">
    <citation type="journal article" date="2012" name="J. Bacteriol.">
        <title>Complete Genome Sequence of Mycobacterium vaccae Type Strain ATCC 25954.</title>
        <authorList>
            <person name="Ho Y.S."/>
            <person name="Adroub S.A."/>
            <person name="Abadi M."/>
            <person name="Al Alwan B."/>
            <person name="Alkhateeb R."/>
            <person name="Gao G."/>
            <person name="Ragab A."/>
            <person name="Ali S."/>
            <person name="van Soolingen D."/>
            <person name="Bitter W."/>
            <person name="Pain A."/>
            <person name="Abdallah A.M."/>
        </authorList>
    </citation>
    <scope>NUCLEOTIDE SEQUENCE [LARGE SCALE GENOMIC DNA]</scope>
    <source>
        <strain evidence="3 4">ATCC 25954</strain>
    </source>
</reference>
<dbReference type="AlphaFoldDB" id="K0V0C8"/>
<dbReference type="Gene3D" id="3.40.50.12370">
    <property type="match status" value="1"/>
</dbReference>
<evidence type="ECO:0000256" key="1">
    <source>
        <dbReference type="ARBA" id="ARBA00008791"/>
    </source>
</evidence>
<evidence type="ECO:0000313" key="3">
    <source>
        <dbReference type="EMBL" id="EJZ10810.1"/>
    </source>
</evidence>
<dbReference type="PATRIC" id="fig|1194972.3.peg.1538"/>
<name>K0V0C8_MYCVA</name>
<dbReference type="PANTHER" id="PTHR46268:SF6">
    <property type="entry name" value="UNIVERSAL STRESS PROTEIN UP12"/>
    <property type="match status" value="1"/>
</dbReference>
<dbReference type="RefSeq" id="WP_003929509.1">
    <property type="nucleotide sequence ID" value="NZ_JH814687.1"/>
</dbReference>
<dbReference type="PRINTS" id="PR01438">
    <property type="entry name" value="UNVRSLSTRESS"/>
</dbReference>
<accession>K0V0C8</accession>
<sequence length="265" mass="27717">MPAANTSGPVVAGIDGSATALHAAFWAVDEAAARGATLRLVYVTKPDDRFAPEYAEDVRHGRESLHAARTAIEATGAPVTVETAIVDGPATEALVEQSADAQMVCVGSVGIDRYARSIVGSTAGDLAEKAHCSVAVIRPELHADAQLHWIVVALGDRPGNSAVVECALQEATLRHVPVLALGKDQVAGSPGSLEDRIRPWRASHPDVHLYPVAGATDVAHFLKKFDEPVVLAVIGADEARDVSQIVGHGHSLFRHGAASVLVVRP</sequence>
<comment type="caution">
    <text evidence="3">The sequence shown here is derived from an EMBL/GenBank/DDBJ whole genome shotgun (WGS) entry which is preliminary data.</text>
</comment>
<protein>
    <submittedName>
        <fullName evidence="3">UspA domain-containing protein</fullName>
    </submittedName>
</protein>
<dbReference type="Pfam" id="PF00582">
    <property type="entry name" value="Usp"/>
    <property type="match status" value="1"/>
</dbReference>
<dbReference type="eggNOG" id="COG0589">
    <property type="taxonomic scope" value="Bacteria"/>
</dbReference>
<dbReference type="PANTHER" id="PTHR46268">
    <property type="entry name" value="STRESS RESPONSE PROTEIN NHAX"/>
    <property type="match status" value="1"/>
</dbReference>
<comment type="similarity">
    <text evidence="1">Belongs to the universal stress protein A family.</text>
</comment>
<proteinExistence type="inferred from homology"/>